<dbReference type="PATRIC" id="fig|1789004.3.peg.1424"/>
<evidence type="ECO:0008006" key="3">
    <source>
        <dbReference type="Google" id="ProtNLM"/>
    </source>
</evidence>
<evidence type="ECO:0000313" key="2">
    <source>
        <dbReference type="Proteomes" id="UP000075653"/>
    </source>
</evidence>
<dbReference type="EMBL" id="LRRD01000026">
    <property type="protein sequence ID" value="KXW58054.1"/>
    <property type="molecule type" value="Genomic_DNA"/>
</dbReference>
<gene>
    <name evidence="1" type="ORF">FEMY_14050</name>
</gene>
<organism evidence="1 2">
    <name type="scientific">Ferrovum myxofaciens</name>
    <dbReference type="NCBI Taxonomy" id="416213"/>
    <lineage>
        <taxon>Bacteria</taxon>
        <taxon>Pseudomonadati</taxon>
        <taxon>Pseudomonadota</taxon>
        <taxon>Betaproteobacteria</taxon>
        <taxon>Ferrovales</taxon>
        <taxon>Ferrovaceae</taxon>
        <taxon>Ferrovum</taxon>
    </lineage>
</organism>
<accession>A0A149VYS9</accession>
<dbReference type="STRING" id="1789004.FEMY_14050"/>
<evidence type="ECO:0000313" key="1">
    <source>
        <dbReference type="EMBL" id="KXW58054.1"/>
    </source>
</evidence>
<dbReference type="AlphaFoldDB" id="A0A149VYS9"/>
<comment type="caution">
    <text evidence="1">The sequence shown here is derived from an EMBL/GenBank/DDBJ whole genome shotgun (WGS) entry which is preliminary data.</text>
</comment>
<keyword evidence="2" id="KW-1185">Reference proteome</keyword>
<dbReference type="Proteomes" id="UP000075653">
    <property type="component" value="Unassembled WGS sequence"/>
</dbReference>
<name>A0A149VYS9_9PROT</name>
<proteinExistence type="predicted"/>
<protein>
    <recommendedName>
        <fullName evidence="3">S-layer family protein</fullName>
    </recommendedName>
</protein>
<sequence length="763" mass="74650">MSINMSTQGVEIARYAGAMYGLVLDDATVVSVENAANAGGSSLNAVMNQVYAADFSSISNATVATTVVTNLGLTGSLQSQAQAYVLAQLNAAPAGSQGATIMTILNMFGQMTSDPVWGAAATAWENKVSESVTYGQNKANVANSSIGGMSPTPVGGTYDLTTGVDTLSGGPNATFIADNTGTKTLSAADTIAATGTGNTLKVYLAAADTTTGGTAGNITGVQNLYINHAGATAALTQDFSTSSFTSITVDSEAFGAAALTLKGQALTLENTGYGATITDTTDTSLTVTVSAMSAGTLTTTGASKATTLNLVSSGTITGGNVVTLSTNAIDTALNVSGATAITVTAGITGSADLTSITDTGTGGNTFDISTAIANAAFTFTGGSGGDTLILAAGDLTTLTSGSQLNGGGSASAPATLEVNDTSFSTAAYTALNATTNFQILDLNAAAGTTINASLITAGFHNHFAISAGSTNTISNMADASTVDISSAATSDVLGGVVGAHTLNLNLQSGAATMTEGGITVTGLTTINLTSNTSTAGDTNVVTAFVNSDNTTFNVTGSAALTMAVAAATTTGDTINASAFTGAFTLTATSGKGDIISTGSGTTSITDTASATGNTDTLLAGHTAIDTINTTANLPPAATTYTATTLTAAMDQISNFNIGATASDILKMDNGTKAVGVSADLGGTWTVTNGIATTSGTNTAAAFIAAVDAATGTAGDVVAYTNGTNTYVAAMDGVVGKAYVVELVGVHTATAVGITAAANTIHIA</sequence>
<dbReference type="RefSeq" id="WP_156472655.1">
    <property type="nucleotide sequence ID" value="NZ_LRRD01000026.1"/>
</dbReference>
<reference evidence="1 2" key="1">
    <citation type="submission" date="2016-01" db="EMBL/GenBank/DDBJ databases">
        <title>Genome sequence of the acidophilic iron oxidising Ferrovum strain Z-31.</title>
        <authorList>
            <person name="Poehlein A."/>
            <person name="Ullrich S.R."/>
            <person name="Schloemann M."/>
            <person name="Muehling M."/>
            <person name="Daniel R."/>
        </authorList>
    </citation>
    <scope>NUCLEOTIDE SEQUENCE [LARGE SCALE GENOMIC DNA]</scope>
    <source>
        <strain evidence="1 2">Z-31</strain>
    </source>
</reference>